<dbReference type="PANTHER" id="PTHR30441:SF8">
    <property type="entry name" value="DUF748 DOMAIN-CONTAINING PROTEIN"/>
    <property type="match status" value="1"/>
</dbReference>
<keyword evidence="4" id="KW-1185">Reference proteome</keyword>
<sequence length="1095" mass="116816">MATSSERRTAALFQSRLARILLISAGVIALLLAALYLALPPLVKWQAEKLLAEKLHRPASIGNVEIRPFALALTVRDFRLMEPDGKAVFASFDTLAVDLAAESVLKLAPVVQEVRLEKPLVSLVRRDAHRYNIDDLIEMALAAPPSDKPARFSVNNIRIDGGRIDFHDQPKQARHSVTELALGIPFVSSLPAQVNIFVEPLLRARVDGTPLELKGRARPFADTKEALLELDLDGLDLTRFVDYLPFQARFKMPGGRLDTRLVASFSQAKDQAPLLKLSGKASLKSLRLTERDGAPLLKLPELALTLGESDILGGRISLPEIVLTGLEADVIRERDGGVNLQRLLPPAEVHGKPEKASSAKSGAPLRLALGKLELRDAALRYADRQAAQPIKLDAGKLNLALRELALDTGKRSIGIGEIASARADVLVQQLKASDARGAASSAPSPAQPGKAPSASADAQSPYAVHIGRIAIDGWSARVEDQRQAQPVTTTIAPLRVAMKDFTPGATGVFPVELDAGVNKAGRLKLTGDVGLSPLRADLATDLKGLDLLPLQPFFGNLGNIKLARATLSGKGRLQFASSADGAIKGGFRGDVGVDNFSAVDAAGGSEFLRWQSLALGGMDMQFQPFGLALDNVALRDFFARVAIDASGRLNLQNLLRGRPETTPAEPARPPVADAGGKPAAPAPQAVRTAASGKEAQSKLPPIRVRRMTLEGGRVRFTDNFIKPSYSASLMKLGGSITGLSSDPASRASVELAGEVNGAPLSVAGRVNPLAGNLFLDLQAKVRGMELAALSPYADRYIGYGIEKGKLSFEVAYRIEQRQLSASNRLILNQLTLNEKAASSAATRLPVKLAIALLQDRDGVIDINVPVDGTLDDPQFSVGGIVLKVIGNAIARAVTQPFAMLGSLFGGKGAPEMSALTFEPGRSAVPAAGESSMETLAKALNDRPKLQLEITGWADPEADVPGLKRASIERKVRALKVKDMQARGQAVDFAAVTVSPAEYPELLARAYKEEKFEKPRNLIGLAKGLPVPQMEQLMLEHAAVDEDDLETLANRRAQAARDWLIRHGVAGDRIFLVAPRTAGSDKAAGAALAKAEFSLR</sequence>
<dbReference type="AlphaFoldDB" id="A0A239KNJ4"/>
<accession>A0A239KNJ4</accession>
<protein>
    <recommendedName>
        <fullName evidence="5">DUF748 domain-containing protein</fullName>
    </recommendedName>
</protein>
<evidence type="ECO:0000313" key="4">
    <source>
        <dbReference type="Proteomes" id="UP000198284"/>
    </source>
</evidence>
<dbReference type="InterPro" id="IPR008023">
    <property type="entry name" value="DUF748"/>
</dbReference>
<name>A0A239KNJ4_9BURK</name>
<dbReference type="GO" id="GO:0005886">
    <property type="term" value="C:plasma membrane"/>
    <property type="evidence" value="ECO:0007669"/>
    <property type="project" value="TreeGrafter"/>
</dbReference>
<dbReference type="InterPro" id="IPR052894">
    <property type="entry name" value="AsmA-related"/>
</dbReference>
<evidence type="ECO:0000313" key="3">
    <source>
        <dbReference type="EMBL" id="SNT19183.1"/>
    </source>
</evidence>
<reference evidence="3 4" key="1">
    <citation type="submission" date="2017-06" db="EMBL/GenBank/DDBJ databases">
        <authorList>
            <person name="Kim H.J."/>
            <person name="Triplett B.A."/>
        </authorList>
    </citation>
    <scope>NUCLEOTIDE SEQUENCE [LARGE SCALE GENOMIC DNA]</scope>
    <source>
        <strain evidence="3 4">U15</strain>
    </source>
</reference>
<dbReference type="Gene3D" id="3.30.1330.60">
    <property type="entry name" value="OmpA-like domain"/>
    <property type="match status" value="1"/>
</dbReference>
<proteinExistence type="predicted"/>
<evidence type="ECO:0008006" key="5">
    <source>
        <dbReference type="Google" id="ProtNLM"/>
    </source>
</evidence>
<dbReference type="PANTHER" id="PTHR30441">
    <property type="entry name" value="DUF748 DOMAIN-CONTAINING PROTEIN"/>
    <property type="match status" value="1"/>
</dbReference>
<dbReference type="GO" id="GO:0090313">
    <property type="term" value="P:regulation of protein targeting to membrane"/>
    <property type="evidence" value="ECO:0007669"/>
    <property type="project" value="TreeGrafter"/>
</dbReference>
<dbReference type="InterPro" id="IPR036737">
    <property type="entry name" value="OmpA-like_sf"/>
</dbReference>
<dbReference type="Proteomes" id="UP000198284">
    <property type="component" value="Unassembled WGS sequence"/>
</dbReference>
<feature type="transmembrane region" description="Helical" evidence="2">
    <location>
        <begin position="20"/>
        <end position="39"/>
    </location>
</feature>
<keyword evidence="2" id="KW-0812">Transmembrane</keyword>
<keyword evidence="2" id="KW-0472">Membrane</keyword>
<evidence type="ECO:0000256" key="1">
    <source>
        <dbReference type="SAM" id="MobiDB-lite"/>
    </source>
</evidence>
<dbReference type="EMBL" id="FZOT01000016">
    <property type="protein sequence ID" value="SNT19183.1"/>
    <property type="molecule type" value="Genomic_DNA"/>
</dbReference>
<organism evidence="3 4">
    <name type="scientific">Noviherbaspirillum humi</name>
    <dbReference type="NCBI Taxonomy" id="1688639"/>
    <lineage>
        <taxon>Bacteria</taxon>
        <taxon>Pseudomonadati</taxon>
        <taxon>Pseudomonadota</taxon>
        <taxon>Betaproteobacteria</taxon>
        <taxon>Burkholderiales</taxon>
        <taxon>Oxalobacteraceae</taxon>
        <taxon>Noviherbaspirillum</taxon>
    </lineage>
</organism>
<feature type="region of interest" description="Disordered" evidence="1">
    <location>
        <begin position="436"/>
        <end position="458"/>
    </location>
</feature>
<feature type="compositionally biased region" description="Low complexity" evidence="1">
    <location>
        <begin position="656"/>
        <end position="690"/>
    </location>
</feature>
<feature type="region of interest" description="Disordered" evidence="1">
    <location>
        <begin position="656"/>
        <end position="697"/>
    </location>
</feature>
<dbReference type="OrthoDB" id="9757969at2"/>
<gene>
    <name evidence="3" type="ORF">SAMN06265795_11691</name>
</gene>
<keyword evidence="2" id="KW-1133">Transmembrane helix</keyword>
<evidence type="ECO:0000256" key="2">
    <source>
        <dbReference type="SAM" id="Phobius"/>
    </source>
</evidence>
<feature type="compositionally biased region" description="Low complexity" evidence="1">
    <location>
        <begin position="436"/>
        <end position="456"/>
    </location>
</feature>
<dbReference type="RefSeq" id="WP_089400965.1">
    <property type="nucleotide sequence ID" value="NZ_FZOT01000016.1"/>
</dbReference>
<dbReference type="Pfam" id="PF05359">
    <property type="entry name" value="DUF748"/>
    <property type="match status" value="1"/>
</dbReference>